<dbReference type="Pfam" id="PF12802">
    <property type="entry name" value="MarR_2"/>
    <property type="match status" value="1"/>
</dbReference>
<evidence type="ECO:0000259" key="1">
    <source>
        <dbReference type="PROSITE" id="PS50995"/>
    </source>
</evidence>
<dbReference type="PANTHER" id="PTHR33164:SF99">
    <property type="entry name" value="MARR FAMILY REGULATORY PROTEIN"/>
    <property type="match status" value="1"/>
</dbReference>
<dbReference type="InterPro" id="IPR039422">
    <property type="entry name" value="MarR/SlyA-like"/>
</dbReference>
<sequence length="156" mass="17594">MSEQSTKWLEADEQAAWRNYLRGSARLSAQIGHDLFETHGLTLNKYEVLVRLSESDDWSMRMSDLADDLVHSRSRLTRTVASLEQEGFVIRETCAKDGRGRICRMTDEGYALLEKLAPSHVASVREHLLDKIGHDDLIELGRIMATLLDDPATPAV</sequence>
<accession>A0A3Q9G4G4</accession>
<dbReference type="EMBL" id="CP034593">
    <property type="protein sequence ID" value="AZQ77177.1"/>
    <property type="molecule type" value="Genomic_DNA"/>
</dbReference>
<dbReference type="InterPro" id="IPR036388">
    <property type="entry name" value="WH-like_DNA-bd_sf"/>
</dbReference>
<dbReference type="SUPFAM" id="SSF46785">
    <property type="entry name" value="Winged helix' DNA-binding domain"/>
    <property type="match status" value="1"/>
</dbReference>
<dbReference type="Gene3D" id="1.10.10.10">
    <property type="entry name" value="Winged helix-like DNA-binding domain superfamily/Winged helix DNA-binding domain"/>
    <property type="match status" value="1"/>
</dbReference>
<dbReference type="InterPro" id="IPR000835">
    <property type="entry name" value="HTH_MarR-typ"/>
</dbReference>
<organism evidence="2 3">
    <name type="scientific">Flaviflexus ciconiae</name>
    <dbReference type="NCBI Taxonomy" id="2496867"/>
    <lineage>
        <taxon>Bacteria</taxon>
        <taxon>Bacillati</taxon>
        <taxon>Actinomycetota</taxon>
        <taxon>Actinomycetes</taxon>
        <taxon>Actinomycetales</taxon>
        <taxon>Actinomycetaceae</taxon>
        <taxon>Flaviflexus</taxon>
    </lineage>
</organism>
<dbReference type="RefSeq" id="WP_126703982.1">
    <property type="nucleotide sequence ID" value="NZ_CP034593.1"/>
</dbReference>
<dbReference type="GO" id="GO:0003700">
    <property type="term" value="F:DNA-binding transcription factor activity"/>
    <property type="evidence" value="ECO:0007669"/>
    <property type="project" value="InterPro"/>
</dbReference>
<dbReference type="PANTHER" id="PTHR33164">
    <property type="entry name" value="TRANSCRIPTIONAL REGULATOR, MARR FAMILY"/>
    <property type="match status" value="1"/>
</dbReference>
<name>A0A3Q9G4G4_9ACTO</name>
<keyword evidence="3" id="KW-1185">Reference proteome</keyword>
<feature type="domain" description="HTH marR-type" evidence="1">
    <location>
        <begin position="13"/>
        <end position="149"/>
    </location>
</feature>
<dbReference type="OrthoDB" id="8635520at2"/>
<dbReference type="AlphaFoldDB" id="A0A3Q9G4G4"/>
<protein>
    <submittedName>
        <fullName evidence="2">MarR family transcriptional regulator</fullName>
    </submittedName>
</protein>
<dbReference type="Proteomes" id="UP000280344">
    <property type="component" value="Chromosome"/>
</dbReference>
<gene>
    <name evidence="2" type="ORF">EJ997_07355</name>
</gene>
<dbReference type="SMART" id="SM00347">
    <property type="entry name" value="HTH_MARR"/>
    <property type="match status" value="1"/>
</dbReference>
<dbReference type="PROSITE" id="PS50995">
    <property type="entry name" value="HTH_MARR_2"/>
    <property type="match status" value="1"/>
</dbReference>
<proteinExistence type="predicted"/>
<dbReference type="PRINTS" id="PR00598">
    <property type="entry name" value="HTHMARR"/>
</dbReference>
<evidence type="ECO:0000313" key="3">
    <source>
        <dbReference type="Proteomes" id="UP000280344"/>
    </source>
</evidence>
<dbReference type="InterPro" id="IPR036390">
    <property type="entry name" value="WH_DNA-bd_sf"/>
</dbReference>
<dbReference type="KEGG" id="flh:EJ997_07355"/>
<dbReference type="GO" id="GO:0006950">
    <property type="term" value="P:response to stress"/>
    <property type="evidence" value="ECO:0007669"/>
    <property type="project" value="TreeGrafter"/>
</dbReference>
<evidence type="ECO:0000313" key="2">
    <source>
        <dbReference type="EMBL" id="AZQ77177.1"/>
    </source>
</evidence>
<reference evidence="2 3" key="1">
    <citation type="submission" date="2018-12" db="EMBL/GenBank/DDBJ databases">
        <title>Complete genome sequence of Flaviflexus sp. H23T48.</title>
        <authorList>
            <person name="Bae J.-W."/>
            <person name="Lee J.-Y."/>
        </authorList>
    </citation>
    <scope>NUCLEOTIDE SEQUENCE [LARGE SCALE GENOMIC DNA]</scope>
    <source>
        <strain evidence="2 3">H23T48</strain>
    </source>
</reference>